<evidence type="ECO:0000313" key="5">
    <source>
        <dbReference type="Proteomes" id="UP000590412"/>
    </source>
</evidence>
<feature type="region of interest" description="Disordered" evidence="2">
    <location>
        <begin position="562"/>
        <end position="648"/>
    </location>
</feature>
<feature type="compositionally biased region" description="Acidic residues" evidence="2">
    <location>
        <begin position="625"/>
        <end position="634"/>
    </location>
</feature>
<organism evidence="4 5">
    <name type="scientific">Candida parapsilosis</name>
    <name type="common">Yeast</name>
    <dbReference type="NCBI Taxonomy" id="5480"/>
    <lineage>
        <taxon>Eukaryota</taxon>
        <taxon>Fungi</taxon>
        <taxon>Dikarya</taxon>
        <taxon>Ascomycota</taxon>
        <taxon>Saccharomycotina</taxon>
        <taxon>Pichiomycetes</taxon>
        <taxon>Debaryomycetaceae</taxon>
        <taxon>Candida/Lodderomyces clade</taxon>
        <taxon>Candida</taxon>
    </lineage>
</organism>
<feature type="domain" description="BRCT" evidence="3">
    <location>
        <begin position="2"/>
        <end position="100"/>
    </location>
</feature>
<dbReference type="GO" id="GO:0033314">
    <property type="term" value="P:mitotic DNA replication checkpoint signaling"/>
    <property type="evidence" value="ECO:0007669"/>
    <property type="project" value="TreeGrafter"/>
</dbReference>
<dbReference type="InterPro" id="IPR036420">
    <property type="entry name" value="BRCT_dom_sf"/>
</dbReference>
<dbReference type="Pfam" id="PF00533">
    <property type="entry name" value="BRCT"/>
    <property type="match status" value="1"/>
</dbReference>
<feature type="region of interest" description="Disordered" evidence="2">
    <location>
        <begin position="675"/>
        <end position="703"/>
    </location>
</feature>
<evidence type="ECO:0000256" key="1">
    <source>
        <dbReference type="ARBA" id="ARBA00022737"/>
    </source>
</evidence>
<dbReference type="GO" id="GO:0007095">
    <property type="term" value="P:mitotic G2 DNA damage checkpoint signaling"/>
    <property type="evidence" value="ECO:0007669"/>
    <property type="project" value="TreeGrafter"/>
</dbReference>
<name>A0A8X7NLM7_CANPA</name>
<feature type="domain" description="BRCT" evidence="3">
    <location>
        <begin position="138"/>
        <end position="204"/>
    </location>
</feature>
<proteinExistence type="predicted"/>
<dbReference type="EMBL" id="JABWAB010000005">
    <property type="protein sequence ID" value="KAF6050772.1"/>
    <property type="molecule type" value="Genomic_DNA"/>
</dbReference>
<dbReference type="Gene3D" id="3.40.50.10190">
    <property type="entry name" value="BRCT domain"/>
    <property type="match status" value="4"/>
</dbReference>
<dbReference type="Proteomes" id="UP000590412">
    <property type="component" value="Unassembled WGS sequence"/>
</dbReference>
<evidence type="ECO:0000313" key="4">
    <source>
        <dbReference type="EMBL" id="KAF6050772.1"/>
    </source>
</evidence>
<gene>
    <name evidence="4" type="ORF">FOB60_003440</name>
</gene>
<evidence type="ECO:0000256" key="2">
    <source>
        <dbReference type="SAM" id="MobiDB-lite"/>
    </source>
</evidence>
<comment type="caution">
    <text evidence="4">The sequence shown here is derived from an EMBL/GenBank/DDBJ whole genome shotgun (WGS) entry which is preliminary data.</text>
</comment>
<dbReference type="PROSITE" id="PS50172">
    <property type="entry name" value="BRCT"/>
    <property type="match status" value="3"/>
</dbReference>
<protein>
    <submittedName>
        <fullName evidence="4">BRCA1 C Terminus (BRCT) domain family protein</fullName>
    </submittedName>
</protein>
<dbReference type="OrthoDB" id="251770at2759"/>
<dbReference type="SUPFAM" id="SSF52113">
    <property type="entry name" value="BRCT domain"/>
    <property type="match status" value="4"/>
</dbReference>
<dbReference type="PANTHER" id="PTHR13561">
    <property type="entry name" value="DNA REPLICATION REGULATOR DPB11-RELATED"/>
    <property type="match status" value="1"/>
</dbReference>
<reference evidence="4" key="1">
    <citation type="submission" date="2020-03" db="EMBL/GenBank/DDBJ databases">
        <title>FDA dAtabase for Regulatory Grade micrObial Sequences (FDA-ARGOS): Supporting development and validation of Infectious Disease Dx tests.</title>
        <authorList>
            <person name="Campos J."/>
            <person name="Goldberg B."/>
            <person name="Tallon L."/>
            <person name="Sadzewicz L."/>
            <person name="Vavikolanu K."/>
            <person name="Mehta A."/>
            <person name="Aluvathingal J."/>
            <person name="Nadendla S."/>
            <person name="Nandy P."/>
            <person name="Geyer C."/>
            <person name="Yan Y."/>
            <person name="Sichtig H."/>
        </authorList>
    </citation>
    <scope>NUCLEOTIDE SEQUENCE [LARGE SCALE GENOMIC DNA]</scope>
    <source>
        <strain evidence="4">FDAARGOS_652</strain>
    </source>
</reference>
<dbReference type="SMART" id="SM00292">
    <property type="entry name" value="BRCT"/>
    <property type="match status" value="4"/>
</dbReference>
<dbReference type="Pfam" id="PF12738">
    <property type="entry name" value="PTCB-BRCT"/>
    <property type="match status" value="1"/>
</dbReference>
<sequence>MHSRKPFLGLTFCCTGVEATTRNETMKIIESMGGVQYLDLMTDVQYLIVGNRKTQKYQFCIKNRLDIKYLTTEAVFKVHEQWLTGDDDVDKLLDEYKLPVFSEMSVCFSRVELTQSQVKHLLSSSFRRAEEKQFTEKQLLKQFTQNGGVAKESLSNNQNCMISADPRGTRYNKAKEWGIPVIHPVWIIDSILRGAALDFDDYLLTSDPSEIYENGCNVWLELFNKEKRPTTRQLPRQAVEEPKKLKRGKRTEIWNSIMDHTSYEKKGPMAVDKTWDEESDSENYEEIEYVKPVVGMARSSLFLGFKFLLVGFTVRESDLLSGGIEAFQGEITTDVDDTSMSHIIIPANRGSEASYLLRALPSGIKSMVTSGDIKVVTEFFIERCMFYKKVVLDRWGQPIKGLMNSSRKFKVSTTGFTGIELLHIEKLIKFLNLEYCESFSESRDLLILNVNLFKESFMKNSPKLFQYPYKDILNCPTYQSGQSSVSLLSAKNKIDAAKKWSIPVVSIAFLWEIFEKSQYKSALIIPELNDPQWCIHAPINYIRPKSLIEYIKSMGDSGPIKDSGEISKNTIIDDDHDDGGGVRLPSPRKSRPKQKYGKLMGSVSPSSMRSKLTDASMTSRSTIIMDDEDDDEREGTDAVGAGLNCDVTNDEDLSSQVRYEDAESMMNQERLLKKLEEESPQYRRETGLTANGSSTKRRKTRGQ</sequence>
<keyword evidence="1" id="KW-0677">Repeat</keyword>
<dbReference type="GO" id="GO:0006270">
    <property type="term" value="P:DNA replication initiation"/>
    <property type="evidence" value="ECO:0007669"/>
    <property type="project" value="TreeGrafter"/>
</dbReference>
<feature type="domain" description="BRCT" evidence="3">
    <location>
        <begin position="297"/>
        <end position="391"/>
    </location>
</feature>
<feature type="compositionally biased region" description="Basic and acidic residues" evidence="2">
    <location>
        <begin position="675"/>
        <end position="686"/>
    </location>
</feature>
<evidence type="ECO:0000259" key="3">
    <source>
        <dbReference type="PROSITE" id="PS50172"/>
    </source>
</evidence>
<dbReference type="InterPro" id="IPR001357">
    <property type="entry name" value="BRCT_dom"/>
</dbReference>
<feature type="compositionally biased region" description="Basic residues" evidence="2">
    <location>
        <begin position="586"/>
        <end position="596"/>
    </location>
</feature>
<feature type="compositionally biased region" description="Polar residues" evidence="2">
    <location>
        <begin position="603"/>
        <end position="622"/>
    </location>
</feature>
<dbReference type="AlphaFoldDB" id="A0A8X7NLM7"/>
<dbReference type="PANTHER" id="PTHR13561:SF20">
    <property type="entry name" value="DNA TOPOISOMERASE 2-BINDING PROTEIN 1"/>
    <property type="match status" value="1"/>
</dbReference>
<accession>A0A8X7NLM7</accession>